<dbReference type="RefSeq" id="WP_183599234.1">
    <property type="nucleotide sequence ID" value="NZ_JACHXK010000003.1"/>
</dbReference>
<dbReference type="Proteomes" id="UP000570361">
    <property type="component" value="Unassembled WGS sequence"/>
</dbReference>
<reference evidence="2 3" key="1">
    <citation type="submission" date="2020-08" db="EMBL/GenBank/DDBJ databases">
        <title>Genomic Encyclopedia of Type Strains, Phase III (KMG-III): the genomes of soil and plant-associated and newly described type strains.</title>
        <authorList>
            <person name="Whitman W."/>
        </authorList>
    </citation>
    <scope>NUCLEOTIDE SEQUENCE [LARGE SCALE GENOMIC DNA]</scope>
    <source>
        <strain evidence="2 3">CECT 5862</strain>
    </source>
</reference>
<feature type="domain" description="HD-GYP" evidence="1">
    <location>
        <begin position="7"/>
        <end position="194"/>
    </location>
</feature>
<organism evidence="2 3">
    <name type="scientific">Paenibacillus phyllosphaerae</name>
    <dbReference type="NCBI Taxonomy" id="274593"/>
    <lineage>
        <taxon>Bacteria</taxon>
        <taxon>Bacillati</taxon>
        <taxon>Bacillota</taxon>
        <taxon>Bacilli</taxon>
        <taxon>Bacillales</taxon>
        <taxon>Paenibacillaceae</taxon>
        <taxon>Paenibacillus</taxon>
    </lineage>
</organism>
<gene>
    <name evidence="2" type="ORF">FHS18_001871</name>
</gene>
<dbReference type="PANTHER" id="PTHR43155">
    <property type="entry name" value="CYCLIC DI-GMP PHOSPHODIESTERASE PA4108-RELATED"/>
    <property type="match status" value="1"/>
</dbReference>
<dbReference type="Gene3D" id="1.10.3210.10">
    <property type="entry name" value="Hypothetical protein af1432"/>
    <property type="match status" value="1"/>
</dbReference>
<protein>
    <submittedName>
        <fullName evidence="2">Putative nucleotidyltransferase with HDIG domain</fullName>
    </submittedName>
</protein>
<keyword evidence="3" id="KW-1185">Reference proteome</keyword>
<dbReference type="CDD" id="cd00077">
    <property type="entry name" value="HDc"/>
    <property type="match status" value="1"/>
</dbReference>
<accession>A0A7W5AW51</accession>
<dbReference type="PROSITE" id="PS51832">
    <property type="entry name" value="HD_GYP"/>
    <property type="match status" value="1"/>
</dbReference>
<dbReference type="PANTHER" id="PTHR43155:SF2">
    <property type="entry name" value="CYCLIC DI-GMP PHOSPHODIESTERASE PA4108"/>
    <property type="match status" value="1"/>
</dbReference>
<dbReference type="EMBL" id="JACHXK010000003">
    <property type="protein sequence ID" value="MBB3109808.1"/>
    <property type="molecule type" value="Genomic_DNA"/>
</dbReference>
<dbReference type="SMART" id="SM00471">
    <property type="entry name" value="HDc"/>
    <property type="match status" value="1"/>
</dbReference>
<dbReference type="Pfam" id="PF13487">
    <property type="entry name" value="HD_5"/>
    <property type="match status" value="1"/>
</dbReference>
<keyword evidence="2" id="KW-0808">Transferase</keyword>
<comment type="caution">
    <text evidence="2">The sequence shown here is derived from an EMBL/GenBank/DDBJ whole genome shotgun (WGS) entry which is preliminary data.</text>
</comment>
<name>A0A7W5AW51_9BACL</name>
<evidence type="ECO:0000313" key="2">
    <source>
        <dbReference type="EMBL" id="MBB3109808.1"/>
    </source>
</evidence>
<sequence length="194" mass="22680">MNCNALVNTVIDPQIELLLVKLKQHDEDTYTHSMRVAEYCAWFADLLQMSKEERELFVISALLHDIGKLRIPGEILRKDAKLSDEEWSEIQKHPIYGMEYVEQLVTQGLVHPDVIMLHHENTDGSGYPTQSKVDVLPREVRMIRIIDSYDAMTSNRNYRRVKTKQEALEELQRCAGRLYDPELVDLFCRYLTNQ</sequence>
<proteinExistence type="predicted"/>
<dbReference type="GO" id="GO:0016740">
    <property type="term" value="F:transferase activity"/>
    <property type="evidence" value="ECO:0007669"/>
    <property type="project" value="UniProtKB-KW"/>
</dbReference>
<dbReference type="AlphaFoldDB" id="A0A7W5AW51"/>
<dbReference type="InterPro" id="IPR006675">
    <property type="entry name" value="HDIG_dom"/>
</dbReference>
<evidence type="ECO:0000313" key="3">
    <source>
        <dbReference type="Proteomes" id="UP000570361"/>
    </source>
</evidence>
<dbReference type="NCBIfam" id="TIGR00277">
    <property type="entry name" value="HDIG"/>
    <property type="match status" value="1"/>
</dbReference>
<dbReference type="InterPro" id="IPR003607">
    <property type="entry name" value="HD/PDEase_dom"/>
</dbReference>
<dbReference type="InterPro" id="IPR037522">
    <property type="entry name" value="HD_GYP_dom"/>
</dbReference>
<dbReference type="SUPFAM" id="SSF109604">
    <property type="entry name" value="HD-domain/PDEase-like"/>
    <property type="match status" value="1"/>
</dbReference>
<evidence type="ECO:0000259" key="1">
    <source>
        <dbReference type="PROSITE" id="PS51832"/>
    </source>
</evidence>